<evidence type="ECO:0000313" key="2">
    <source>
        <dbReference type="EMBL" id="EFI27858.1"/>
    </source>
</evidence>
<dbReference type="GeneID" id="9379931"/>
<dbReference type="HOGENOM" id="CLU_1844983_0_0_1"/>
<gene>
    <name evidence="2" type="ORF">CC1G_14351</name>
</gene>
<feature type="region of interest" description="Disordered" evidence="1">
    <location>
        <begin position="29"/>
        <end position="61"/>
    </location>
</feature>
<organism evidence="2 3">
    <name type="scientific">Coprinopsis cinerea (strain Okayama-7 / 130 / ATCC MYA-4618 / FGSC 9003)</name>
    <name type="common">Inky cap fungus</name>
    <name type="synonym">Hormographiella aspergillata</name>
    <dbReference type="NCBI Taxonomy" id="240176"/>
    <lineage>
        <taxon>Eukaryota</taxon>
        <taxon>Fungi</taxon>
        <taxon>Dikarya</taxon>
        <taxon>Basidiomycota</taxon>
        <taxon>Agaricomycotina</taxon>
        <taxon>Agaricomycetes</taxon>
        <taxon>Agaricomycetidae</taxon>
        <taxon>Agaricales</taxon>
        <taxon>Agaricineae</taxon>
        <taxon>Psathyrellaceae</taxon>
        <taxon>Coprinopsis</taxon>
    </lineage>
</organism>
<comment type="caution">
    <text evidence="2">The sequence shown here is derived from an EMBL/GenBank/DDBJ whole genome shotgun (WGS) entry which is preliminary data.</text>
</comment>
<proteinExistence type="predicted"/>
<evidence type="ECO:0000256" key="1">
    <source>
        <dbReference type="SAM" id="MobiDB-lite"/>
    </source>
</evidence>
<sequence>MQQSIGMRIHTCPGGKACRARHAATDGDAADVNNGVKRGEETIQRDGGGGRDSDGKGATRSEPLVVCFATTGGASGRVSAVGEVGDGASTGGGSVVNCEGLITFAALTHEHEETREMMTTLNEQTITREESHEEVTLAV</sequence>
<accession>D6RM00</accession>
<feature type="compositionally biased region" description="Basic and acidic residues" evidence="1">
    <location>
        <begin position="37"/>
        <end position="59"/>
    </location>
</feature>
<dbReference type="Proteomes" id="UP000001861">
    <property type="component" value="Unassembled WGS sequence"/>
</dbReference>
<dbReference type="InParanoid" id="D6RM00"/>
<dbReference type="EMBL" id="AACS02000004">
    <property type="protein sequence ID" value="EFI27858.1"/>
    <property type="molecule type" value="Genomic_DNA"/>
</dbReference>
<name>D6RM00_COPC7</name>
<dbReference type="AlphaFoldDB" id="D6RM00"/>
<keyword evidence="3" id="KW-1185">Reference proteome</keyword>
<reference evidence="2 3" key="1">
    <citation type="journal article" date="2010" name="Proc. Natl. Acad. Sci. U.S.A.">
        <title>Insights into evolution of multicellular fungi from the assembled chromosomes of the mushroom Coprinopsis cinerea (Coprinus cinereus).</title>
        <authorList>
            <person name="Stajich J.E."/>
            <person name="Wilke S.K."/>
            <person name="Ahren D."/>
            <person name="Au C.H."/>
            <person name="Birren B.W."/>
            <person name="Borodovsky M."/>
            <person name="Burns C."/>
            <person name="Canback B."/>
            <person name="Casselton L.A."/>
            <person name="Cheng C.K."/>
            <person name="Deng J."/>
            <person name="Dietrich F.S."/>
            <person name="Fargo D.C."/>
            <person name="Farman M.L."/>
            <person name="Gathman A.C."/>
            <person name="Goldberg J."/>
            <person name="Guigo R."/>
            <person name="Hoegger P.J."/>
            <person name="Hooker J.B."/>
            <person name="Huggins A."/>
            <person name="James T.Y."/>
            <person name="Kamada T."/>
            <person name="Kilaru S."/>
            <person name="Kodira C."/>
            <person name="Kues U."/>
            <person name="Kupfer D."/>
            <person name="Kwan H.S."/>
            <person name="Lomsadze A."/>
            <person name="Li W."/>
            <person name="Lilly W.W."/>
            <person name="Ma L.J."/>
            <person name="Mackey A.J."/>
            <person name="Manning G."/>
            <person name="Martin F."/>
            <person name="Muraguchi H."/>
            <person name="Natvig D.O."/>
            <person name="Palmerini H."/>
            <person name="Ramesh M.A."/>
            <person name="Rehmeyer C.J."/>
            <person name="Roe B.A."/>
            <person name="Shenoy N."/>
            <person name="Stanke M."/>
            <person name="Ter-Hovhannisyan V."/>
            <person name="Tunlid A."/>
            <person name="Velagapudi R."/>
            <person name="Vision T.J."/>
            <person name="Zeng Q."/>
            <person name="Zolan M.E."/>
            <person name="Pukkila P.J."/>
        </authorList>
    </citation>
    <scope>NUCLEOTIDE SEQUENCE [LARGE SCALE GENOMIC DNA]</scope>
    <source>
        <strain evidence="3">Okayama-7 / 130 / ATCC MYA-4618 / FGSC 9003</strain>
    </source>
</reference>
<dbReference type="KEGG" id="cci:CC1G_14351"/>
<protein>
    <submittedName>
        <fullName evidence="2">Uncharacterized protein</fullName>
    </submittedName>
</protein>
<evidence type="ECO:0000313" key="3">
    <source>
        <dbReference type="Proteomes" id="UP000001861"/>
    </source>
</evidence>
<dbReference type="RefSeq" id="XP_002911352.1">
    <property type="nucleotide sequence ID" value="XM_002911306.1"/>
</dbReference>
<dbReference type="VEuPathDB" id="FungiDB:CC1G_14351"/>